<evidence type="ECO:0000313" key="2">
    <source>
        <dbReference type="EMBL" id="CAA9257087.1"/>
    </source>
</evidence>
<proteinExistence type="predicted"/>
<dbReference type="EMBL" id="CADCTG010000184">
    <property type="protein sequence ID" value="CAA9257087.1"/>
    <property type="molecule type" value="Genomic_DNA"/>
</dbReference>
<gene>
    <name evidence="2" type="ORF">AVDCRST_MAG08-2521</name>
</gene>
<feature type="non-terminal residue" evidence="2">
    <location>
        <position position="1"/>
    </location>
</feature>
<sequence length="369" mass="40571">ATGQLHPRQGTGPGRRAGRRLRAGGRVLPCVAALSVGAAVGRDPRVLHVAGLQAAARKGRLLRRLGRPRHGFGRVPPHRRALGLRHAEAHGRRRRLARFGGSAAHPRHAGPQRLARALAIRGAIPRVLGGRVRLRLHGLVRSRPTLRGEHRPGAALGAARRPVRHRRGLPGAVPRLLLLPRRPGDRRAGRGVAVPLGRDTRAPAHGPHRRRDPRRGFRPPRDRARPGPDDGVRAVAQRRAAPRAARRGRRRDLHPARRGADHLDTGDALAVQRRPDLLGHLPRPLRRLRHQQRGQLHPALAHLPRGGPAAAADLARRSRRRLRLRFPRPLPRPGPARRGLHAAQGLGDRGRRGRTARRRDTSTTLGRAL</sequence>
<accession>A0A6J4IN85</accession>
<feature type="compositionally biased region" description="Basic residues" evidence="1">
    <location>
        <begin position="206"/>
        <end position="218"/>
    </location>
</feature>
<feature type="compositionally biased region" description="Basic residues" evidence="1">
    <location>
        <begin position="240"/>
        <end position="252"/>
    </location>
</feature>
<feature type="compositionally biased region" description="Low complexity" evidence="1">
    <location>
        <begin position="169"/>
        <end position="181"/>
    </location>
</feature>
<feature type="compositionally biased region" description="Basic and acidic residues" evidence="1">
    <location>
        <begin position="219"/>
        <end position="232"/>
    </location>
</feature>
<protein>
    <submittedName>
        <fullName evidence="2">Uncharacterized UPF0118 membrane protein</fullName>
    </submittedName>
</protein>
<evidence type="ECO:0000256" key="1">
    <source>
        <dbReference type="SAM" id="MobiDB-lite"/>
    </source>
</evidence>
<dbReference type="AlphaFoldDB" id="A0A6J4IN85"/>
<name>A0A6J4IN85_9PROT</name>
<reference evidence="2" key="1">
    <citation type="submission" date="2020-02" db="EMBL/GenBank/DDBJ databases">
        <authorList>
            <person name="Meier V. D."/>
        </authorList>
    </citation>
    <scope>NUCLEOTIDE SEQUENCE</scope>
    <source>
        <strain evidence="2">AVDCRST_MAG08</strain>
    </source>
</reference>
<feature type="region of interest" description="Disordered" evidence="1">
    <location>
        <begin position="325"/>
        <end position="369"/>
    </location>
</feature>
<feature type="region of interest" description="Disordered" evidence="1">
    <location>
        <begin position="145"/>
        <end position="268"/>
    </location>
</feature>
<organism evidence="2">
    <name type="scientific">uncultured Acetobacteraceae bacterium</name>
    <dbReference type="NCBI Taxonomy" id="169975"/>
    <lineage>
        <taxon>Bacteria</taxon>
        <taxon>Pseudomonadati</taxon>
        <taxon>Pseudomonadota</taxon>
        <taxon>Alphaproteobacteria</taxon>
        <taxon>Acetobacterales</taxon>
        <taxon>Acetobacteraceae</taxon>
        <taxon>environmental samples</taxon>
    </lineage>
</organism>
<feature type="compositionally biased region" description="Basic and acidic residues" evidence="1">
    <location>
        <begin position="253"/>
        <end position="265"/>
    </location>
</feature>
<feature type="non-terminal residue" evidence="2">
    <location>
        <position position="369"/>
    </location>
</feature>